<dbReference type="Gene3D" id="3.40.50.300">
    <property type="entry name" value="P-loop containing nucleotide triphosphate hydrolases"/>
    <property type="match status" value="1"/>
</dbReference>
<gene>
    <name evidence="1" type="ORF">UFOVP313_13</name>
</gene>
<organism evidence="1">
    <name type="scientific">uncultured Caudovirales phage</name>
    <dbReference type="NCBI Taxonomy" id="2100421"/>
    <lineage>
        <taxon>Viruses</taxon>
        <taxon>Duplodnaviria</taxon>
        <taxon>Heunggongvirae</taxon>
        <taxon>Uroviricota</taxon>
        <taxon>Caudoviricetes</taxon>
        <taxon>Peduoviridae</taxon>
        <taxon>Maltschvirus</taxon>
        <taxon>Maltschvirus maltsch</taxon>
    </lineage>
</organism>
<accession>A0A6J5LRX7</accession>
<sequence length="464" mass="53573">MLTSEALLQELIRREELLGDLVDPNFAKQTSFVCDDSPLIYAFCTRRAGKTMGVAKKFVRSELVRPGHKMLYISQTRETAIGQLKDDCIDVELDRLGILHKYNKVEARYTFKSGGSLRMLGMDANDKERKKALGQKYSVVVADEAQDYETDLRKLVFQILKPAMADLRGQIALTGTPSDNVHGLYYDVTTGTAPGWSGHKWTTFDNPHMAQQWRGEIADLEMRYGREVLCSLPWFRQQYLGEWVIDSDALVYRYDNVKNWIPTLPVSDEKWWYVLGIDLGWNDPTAFTLLAYRDYDRATYVVESWKKSEMYLSDVEQVLVRYQDKYPSLTHMVIDNADKQGVQELRRRTGLPLIAAEKAGKYDFIQILNSEMKLGNIKVVGPDADPLIDEWRTLIWDDKRLEKGDHIEKNGVPNHCADAALYAWRYTYSYILREKPKDAPITTHPGKYQDLLSSHLTRSRSEWR</sequence>
<name>A0A6J5LRX7_9CAUD</name>
<protein>
    <submittedName>
        <fullName evidence="1">DEXDc domain containing protein</fullName>
    </submittedName>
</protein>
<dbReference type="EMBL" id="LR796328">
    <property type="protein sequence ID" value="CAB4136921.1"/>
    <property type="molecule type" value="Genomic_DNA"/>
</dbReference>
<dbReference type="InterPro" id="IPR027417">
    <property type="entry name" value="P-loop_NTPase"/>
</dbReference>
<dbReference type="Gene3D" id="3.30.420.280">
    <property type="match status" value="1"/>
</dbReference>
<evidence type="ECO:0000313" key="1">
    <source>
        <dbReference type="EMBL" id="CAB4136921.1"/>
    </source>
</evidence>
<proteinExistence type="predicted"/>
<reference evidence="1" key="1">
    <citation type="submission" date="2020-04" db="EMBL/GenBank/DDBJ databases">
        <authorList>
            <person name="Chiriac C."/>
            <person name="Salcher M."/>
            <person name="Ghai R."/>
            <person name="Kavagutti S V."/>
        </authorList>
    </citation>
    <scope>NUCLEOTIDE SEQUENCE</scope>
</reference>